<protein>
    <recommendedName>
        <fullName evidence="3">DUF433 domain-containing protein</fullName>
    </recommendedName>
</protein>
<accession>F4QTQ6</accession>
<evidence type="ECO:0008006" key="3">
    <source>
        <dbReference type="Google" id="ProtNLM"/>
    </source>
</evidence>
<dbReference type="InterPro" id="IPR007367">
    <property type="entry name" value="DUF433"/>
</dbReference>
<evidence type="ECO:0000313" key="1">
    <source>
        <dbReference type="EMBL" id="EGF89206.1"/>
    </source>
</evidence>
<dbReference type="SUPFAM" id="SSF46689">
    <property type="entry name" value="Homeodomain-like"/>
    <property type="match status" value="1"/>
</dbReference>
<dbReference type="AlphaFoldDB" id="F4QTQ6"/>
<reference evidence="2" key="1">
    <citation type="submission" date="2011-03" db="EMBL/GenBank/DDBJ databases">
        <title>Draft genome sequence of Brevundimonas diminuta.</title>
        <authorList>
            <person name="Brown P.J.B."/>
            <person name="Buechlein A."/>
            <person name="Hemmerich C."/>
            <person name="Brun Y.V."/>
        </authorList>
    </citation>
    <scope>NUCLEOTIDE SEQUENCE [LARGE SCALE GENOMIC DNA]</scope>
    <source>
        <strain evidence="2">C19</strain>
    </source>
</reference>
<dbReference type="Pfam" id="PF04255">
    <property type="entry name" value="DUF433"/>
    <property type="match status" value="1"/>
</dbReference>
<name>F4QTQ6_9CAUL</name>
<dbReference type="HOGENOM" id="CLU_2314347_0_0_5"/>
<dbReference type="InterPro" id="IPR009057">
    <property type="entry name" value="Homeodomain-like_sf"/>
</dbReference>
<dbReference type="InterPro" id="IPR036388">
    <property type="entry name" value="WH-like_DNA-bd_sf"/>
</dbReference>
<gene>
    <name evidence="1" type="ORF">ABI_45530</name>
</gene>
<dbReference type="Proteomes" id="UP000006512">
    <property type="component" value="Unassembled WGS sequence"/>
</dbReference>
<proteinExistence type="predicted"/>
<dbReference type="Gene3D" id="1.10.10.10">
    <property type="entry name" value="Winged helix-like DNA-binding domain superfamily/Winged helix DNA-binding domain"/>
    <property type="match status" value="1"/>
</dbReference>
<dbReference type="eggNOG" id="COG2442">
    <property type="taxonomic scope" value="Bacteria"/>
</dbReference>
<keyword evidence="2" id="KW-1185">Reference proteome</keyword>
<organism evidence="1 2">
    <name type="scientific">Asticcacaulis biprosthecium C19</name>
    <dbReference type="NCBI Taxonomy" id="715226"/>
    <lineage>
        <taxon>Bacteria</taxon>
        <taxon>Pseudomonadati</taxon>
        <taxon>Pseudomonadota</taxon>
        <taxon>Alphaproteobacteria</taxon>
        <taxon>Caulobacterales</taxon>
        <taxon>Caulobacteraceae</taxon>
        <taxon>Asticcacaulis</taxon>
    </lineage>
</organism>
<dbReference type="EMBL" id="GL883081">
    <property type="protein sequence ID" value="EGF89206.1"/>
    <property type="molecule type" value="Genomic_DNA"/>
</dbReference>
<sequence length="99" mass="10998">MTHESVVGGQGVVFELISVFEDMKNKAEALRKRSAEEVGKITQNRYVAHNARVFAGTRIPVETVRRFYRAGYSVDGILAEYPTLKRADVEVAIAELQAA</sequence>
<evidence type="ECO:0000313" key="2">
    <source>
        <dbReference type="Proteomes" id="UP000006512"/>
    </source>
</evidence>